<evidence type="ECO:0000256" key="7">
    <source>
        <dbReference type="SAM" id="Phobius"/>
    </source>
</evidence>
<evidence type="ECO:0000313" key="9">
    <source>
        <dbReference type="EMBL" id="MFD2112876.1"/>
    </source>
</evidence>
<organism evidence="9 10">
    <name type="scientific">Thiorhodococcus fuscus</name>
    <dbReference type="NCBI Taxonomy" id="527200"/>
    <lineage>
        <taxon>Bacteria</taxon>
        <taxon>Pseudomonadati</taxon>
        <taxon>Pseudomonadota</taxon>
        <taxon>Gammaproteobacteria</taxon>
        <taxon>Chromatiales</taxon>
        <taxon>Chromatiaceae</taxon>
        <taxon>Thiorhodococcus</taxon>
    </lineage>
</organism>
<sequence>MSDESESPVLISIITPCFNEEDNVAELAARIGAALAQFTKYDYEHIFIDNASTDHTVEKIKLIARNNPRIKLIVNTRNFGHIRSPVHAIMQARGAAVIAMASDLQDPPELIGKFLERWESGYKIAVGVKPQSRETFLMALVRRTYYRTIGRISDVKLIPDFTGFGLYDRSVIEEIRKIDDPYPYFRGLISELGFEYATIPFEQPRRLRGITKNNFYTLYDLAMLGITSHSKVPVRLATMAGFVLALLSLGVSIMYLVLKLFFWDYFTVGTAPILISVFFFASVQLFFIGIIGEYVASIHTHVMRRPLVVEKERVNFDMDSTTTS</sequence>
<evidence type="ECO:0000313" key="10">
    <source>
        <dbReference type="Proteomes" id="UP001597337"/>
    </source>
</evidence>
<reference evidence="10" key="1">
    <citation type="journal article" date="2019" name="Int. J. Syst. Evol. Microbiol.">
        <title>The Global Catalogue of Microorganisms (GCM) 10K type strain sequencing project: providing services to taxonomists for standard genome sequencing and annotation.</title>
        <authorList>
            <consortium name="The Broad Institute Genomics Platform"/>
            <consortium name="The Broad Institute Genome Sequencing Center for Infectious Disease"/>
            <person name="Wu L."/>
            <person name="Ma J."/>
        </authorList>
    </citation>
    <scope>NUCLEOTIDE SEQUENCE [LARGE SCALE GENOMIC DNA]</scope>
    <source>
        <strain evidence="10">KACC 12597</strain>
    </source>
</reference>
<dbReference type="EMBL" id="JBHUHX010000039">
    <property type="protein sequence ID" value="MFD2112876.1"/>
    <property type="molecule type" value="Genomic_DNA"/>
</dbReference>
<dbReference type="PANTHER" id="PTHR48090:SF1">
    <property type="entry name" value="PROPHAGE BACTOPRENOL GLUCOSYL TRANSFERASE HOMOLOG"/>
    <property type="match status" value="1"/>
</dbReference>
<dbReference type="EC" id="2.4.-.-" evidence="9"/>
<evidence type="ECO:0000259" key="8">
    <source>
        <dbReference type="Pfam" id="PF00535"/>
    </source>
</evidence>
<dbReference type="GO" id="GO:0016757">
    <property type="term" value="F:glycosyltransferase activity"/>
    <property type="evidence" value="ECO:0007669"/>
    <property type="project" value="UniProtKB-KW"/>
</dbReference>
<keyword evidence="6 7" id="KW-0472">Membrane</keyword>
<comment type="subcellular location">
    <subcellularLocation>
        <location evidence="1">Membrane</location>
        <topology evidence="1">Multi-pass membrane protein</topology>
    </subcellularLocation>
</comment>
<feature type="domain" description="Glycosyltransferase 2-like" evidence="8">
    <location>
        <begin position="12"/>
        <end position="175"/>
    </location>
</feature>
<keyword evidence="4 7" id="KW-0812">Transmembrane</keyword>
<dbReference type="Proteomes" id="UP001597337">
    <property type="component" value="Unassembled WGS sequence"/>
</dbReference>
<keyword evidence="3 9" id="KW-0808">Transferase</keyword>
<comment type="caution">
    <text evidence="9">The sequence shown here is derived from an EMBL/GenBank/DDBJ whole genome shotgun (WGS) entry which is preliminary data.</text>
</comment>
<dbReference type="CDD" id="cd04187">
    <property type="entry name" value="DPM1_like_bac"/>
    <property type="match status" value="1"/>
</dbReference>
<proteinExistence type="predicted"/>
<feature type="transmembrane region" description="Helical" evidence="7">
    <location>
        <begin position="270"/>
        <end position="296"/>
    </location>
</feature>
<feature type="transmembrane region" description="Helical" evidence="7">
    <location>
        <begin position="236"/>
        <end position="258"/>
    </location>
</feature>
<keyword evidence="2 9" id="KW-0328">Glycosyltransferase</keyword>
<evidence type="ECO:0000256" key="3">
    <source>
        <dbReference type="ARBA" id="ARBA00022679"/>
    </source>
</evidence>
<evidence type="ECO:0000256" key="2">
    <source>
        <dbReference type="ARBA" id="ARBA00022676"/>
    </source>
</evidence>
<evidence type="ECO:0000256" key="5">
    <source>
        <dbReference type="ARBA" id="ARBA00022989"/>
    </source>
</evidence>
<dbReference type="PANTHER" id="PTHR48090">
    <property type="entry name" value="UNDECAPRENYL-PHOSPHATE 4-DEOXY-4-FORMAMIDO-L-ARABINOSE TRANSFERASE-RELATED"/>
    <property type="match status" value="1"/>
</dbReference>
<dbReference type="SUPFAM" id="SSF53448">
    <property type="entry name" value="Nucleotide-diphospho-sugar transferases"/>
    <property type="match status" value="1"/>
</dbReference>
<dbReference type="Pfam" id="PF00535">
    <property type="entry name" value="Glycos_transf_2"/>
    <property type="match status" value="1"/>
</dbReference>
<evidence type="ECO:0000256" key="1">
    <source>
        <dbReference type="ARBA" id="ARBA00004141"/>
    </source>
</evidence>
<dbReference type="InterPro" id="IPR029044">
    <property type="entry name" value="Nucleotide-diphossugar_trans"/>
</dbReference>
<evidence type="ECO:0000256" key="4">
    <source>
        <dbReference type="ARBA" id="ARBA00022692"/>
    </source>
</evidence>
<name>A0ABW4Y9H7_9GAMM</name>
<dbReference type="Gene3D" id="3.90.550.10">
    <property type="entry name" value="Spore Coat Polysaccharide Biosynthesis Protein SpsA, Chain A"/>
    <property type="match status" value="1"/>
</dbReference>
<keyword evidence="10" id="KW-1185">Reference proteome</keyword>
<dbReference type="InterPro" id="IPR001173">
    <property type="entry name" value="Glyco_trans_2-like"/>
</dbReference>
<keyword evidence="5 7" id="KW-1133">Transmembrane helix</keyword>
<dbReference type="InterPro" id="IPR050256">
    <property type="entry name" value="Glycosyltransferase_2"/>
</dbReference>
<dbReference type="RefSeq" id="WP_386027483.1">
    <property type="nucleotide sequence ID" value="NZ_JBHUHX010000039.1"/>
</dbReference>
<evidence type="ECO:0000256" key="6">
    <source>
        <dbReference type="ARBA" id="ARBA00023136"/>
    </source>
</evidence>
<accession>A0ABW4Y9H7</accession>
<gene>
    <name evidence="9" type="ORF">ACFSJC_13590</name>
</gene>
<protein>
    <submittedName>
        <fullName evidence="9">Glycosyltransferase family 2 protein</fullName>
        <ecNumber evidence="9">2.4.-.-</ecNumber>
    </submittedName>
</protein>